<name>A0A5P2HBD3_9BURK</name>
<reference evidence="3 4" key="1">
    <citation type="submission" date="2019-09" db="EMBL/GenBank/DDBJ databases">
        <title>FDA dAtabase for Regulatory Grade micrObial Sequences (FDA-ARGOS): Supporting development and validation of Infectious Disease Dx tests.</title>
        <authorList>
            <person name="Sciortino C."/>
            <person name="Tallon L."/>
            <person name="Sadzewicz L."/>
            <person name="Vavikolanu K."/>
            <person name="Mehta A."/>
            <person name="Aluvathingal J."/>
            <person name="Nadendla S."/>
            <person name="Nandy P."/>
            <person name="Geyer C."/>
            <person name="Yan Y."/>
            <person name="Sichtig H."/>
        </authorList>
    </citation>
    <scope>NUCLEOTIDE SEQUENCE [LARGE SCALE GENOMIC DNA]</scope>
    <source>
        <strain evidence="3 4">FDAARGOS_664</strain>
    </source>
</reference>
<sequence>MIGGATDNCIFCQIVAGMSPCHSIWEDERHLAFLSIYPNTPGFTVVVTKAHHPSYLFDLEPATLQRLTLAAREVGRLLDRSLDGVGRTGAIMEGFGVDHAHIKLFPMHGTRGPWRPIKSSVDKYFETYEGYLSSHDGRRGDDRELAEMAAHIRSRNSRQR</sequence>
<gene>
    <name evidence="3" type="ORF">FOB72_25660</name>
</gene>
<dbReference type="GO" id="GO:0009117">
    <property type="term" value="P:nucleotide metabolic process"/>
    <property type="evidence" value="ECO:0007669"/>
    <property type="project" value="TreeGrafter"/>
</dbReference>
<dbReference type="Gene3D" id="3.30.428.10">
    <property type="entry name" value="HIT-like"/>
    <property type="match status" value="1"/>
</dbReference>
<dbReference type="AlphaFoldDB" id="A0A5P2HBD3"/>
<dbReference type="PANTHER" id="PTHR46648">
    <property type="entry name" value="HIT FAMILY PROTEIN 1"/>
    <property type="match status" value="1"/>
</dbReference>
<evidence type="ECO:0000313" key="4">
    <source>
        <dbReference type="Proteomes" id="UP000322822"/>
    </source>
</evidence>
<evidence type="ECO:0000256" key="1">
    <source>
        <dbReference type="PROSITE-ProRule" id="PRU00464"/>
    </source>
</evidence>
<organism evidence="3 4">
    <name type="scientific">Cupriavidus pauculus</name>
    <dbReference type="NCBI Taxonomy" id="82633"/>
    <lineage>
        <taxon>Bacteria</taxon>
        <taxon>Pseudomonadati</taxon>
        <taxon>Pseudomonadota</taxon>
        <taxon>Betaproteobacteria</taxon>
        <taxon>Burkholderiales</taxon>
        <taxon>Burkholderiaceae</taxon>
        <taxon>Cupriavidus</taxon>
    </lineage>
</organism>
<dbReference type="InterPro" id="IPR001310">
    <property type="entry name" value="Histidine_triad_HIT"/>
</dbReference>
<accession>A0A5P2HBD3</accession>
<proteinExistence type="predicted"/>
<feature type="domain" description="HIT" evidence="2">
    <location>
        <begin position="10"/>
        <end position="114"/>
    </location>
</feature>
<evidence type="ECO:0000259" key="2">
    <source>
        <dbReference type="PROSITE" id="PS51084"/>
    </source>
</evidence>
<dbReference type="Proteomes" id="UP000322822">
    <property type="component" value="Chromosome 2"/>
</dbReference>
<protein>
    <submittedName>
        <fullName evidence="3">HIT family protein</fullName>
    </submittedName>
</protein>
<dbReference type="RefSeq" id="WP_150375540.1">
    <property type="nucleotide sequence ID" value="NZ_CP044067.1"/>
</dbReference>
<dbReference type="OrthoDB" id="9784774at2"/>
<dbReference type="PRINTS" id="PR00332">
    <property type="entry name" value="HISTRIAD"/>
</dbReference>
<evidence type="ECO:0000313" key="3">
    <source>
        <dbReference type="EMBL" id="QET05402.1"/>
    </source>
</evidence>
<dbReference type="SUPFAM" id="SSF54197">
    <property type="entry name" value="HIT-like"/>
    <property type="match status" value="1"/>
</dbReference>
<dbReference type="InterPro" id="IPR036265">
    <property type="entry name" value="HIT-like_sf"/>
</dbReference>
<dbReference type="PROSITE" id="PS51084">
    <property type="entry name" value="HIT_2"/>
    <property type="match status" value="1"/>
</dbReference>
<dbReference type="PANTHER" id="PTHR46648:SF1">
    <property type="entry name" value="ADENOSINE 5'-MONOPHOSPHORAMIDASE HNT1"/>
    <property type="match status" value="1"/>
</dbReference>
<dbReference type="GO" id="GO:0003824">
    <property type="term" value="F:catalytic activity"/>
    <property type="evidence" value="ECO:0007669"/>
    <property type="project" value="InterPro"/>
</dbReference>
<comment type="caution">
    <text evidence="1">Lacks conserved residue(s) required for the propagation of feature annotation.</text>
</comment>
<dbReference type="EMBL" id="CP044067">
    <property type="protein sequence ID" value="QET05402.1"/>
    <property type="molecule type" value="Genomic_DNA"/>
</dbReference>
<dbReference type="InterPro" id="IPR011146">
    <property type="entry name" value="HIT-like"/>
</dbReference>
<dbReference type="Pfam" id="PF01230">
    <property type="entry name" value="HIT"/>
    <property type="match status" value="1"/>
</dbReference>